<protein>
    <submittedName>
        <fullName evidence="1">DUF5915 domain-containing protein</fullName>
    </submittedName>
</protein>
<dbReference type="EMBL" id="JBHUGI010000024">
    <property type="protein sequence ID" value="MFD1928312.1"/>
    <property type="molecule type" value="Genomic_DNA"/>
</dbReference>
<dbReference type="Proteomes" id="UP001597218">
    <property type="component" value="Unassembled WGS sequence"/>
</dbReference>
<accession>A0ABW4SFN3</accession>
<evidence type="ECO:0000313" key="1">
    <source>
        <dbReference type="EMBL" id="MFD1928312.1"/>
    </source>
</evidence>
<dbReference type="Pfam" id="PF19302">
    <property type="entry name" value="DUF5915"/>
    <property type="match status" value="1"/>
</dbReference>
<dbReference type="RefSeq" id="WP_381537561.1">
    <property type="nucleotide sequence ID" value="NZ_JBHUGI010000024.1"/>
</dbReference>
<proteinExistence type="predicted"/>
<organism evidence="1 2">
    <name type="scientific">Sporosarcina siberiensis</name>
    <dbReference type="NCBI Taxonomy" id="1365606"/>
    <lineage>
        <taxon>Bacteria</taxon>
        <taxon>Bacillati</taxon>
        <taxon>Bacillota</taxon>
        <taxon>Bacilli</taxon>
        <taxon>Bacillales</taxon>
        <taxon>Caryophanaceae</taxon>
        <taxon>Sporosarcina</taxon>
    </lineage>
</organism>
<keyword evidence="2" id="KW-1185">Reference proteome</keyword>
<sequence>MQEGMARDLIRAIQAHRKELNLPMNMCIDIGVATDEALHVVVEKSEIKIGEHTALFHLMPINY</sequence>
<reference evidence="2" key="1">
    <citation type="journal article" date="2019" name="Int. J. Syst. Evol. Microbiol.">
        <title>The Global Catalogue of Microorganisms (GCM) 10K type strain sequencing project: providing services to taxonomists for standard genome sequencing and annotation.</title>
        <authorList>
            <consortium name="The Broad Institute Genomics Platform"/>
            <consortium name="The Broad Institute Genome Sequencing Center for Infectious Disease"/>
            <person name="Wu L."/>
            <person name="Ma J."/>
        </authorList>
    </citation>
    <scope>NUCLEOTIDE SEQUENCE [LARGE SCALE GENOMIC DNA]</scope>
    <source>
        <strain evidence="2">CGMCC 4.7177</strain>
    </source>
</reference>
<gene>
    <name evidence="1" type="ORF">ACFSFY_09590</name>
</gene>
<name>A0ABW4SFN3_9BACL</name>
<comment type="caution">
    <text evidence="1">The sequence shown here is derived from an EMBL/GenBank/DDBJ whole genome shotgun (WGS) entry which is preliminary data.</text>
</comment>
<evidence type="ECO:0000313" key="2">
    <source>
        <dbReference type="Proteomes" id="UP001597218"/>
    </source>
</evidence>